<proteinExistence type="predicted"/>
<sequence length="213" mass="24796">METRLGGSRVKEITDCLPFNRALHTNTIRHAGGLWLFWNSNKVEVKALAKTEQEIHVEVKASLAFKECLDRCSMVNLGFSGPRYTWTNKRDINNLKLERIDRVFMNPEWCALYPNAKVTHLPRCLSDHCPILLKASLVRAVHLTRPFRFQEFWLSDISFPNVVSKAWGRSRSLAEAIEGFSKESTMWNRCHFGNILHKKKRVMEKYDEDYKAP</sequence>
<organism evidence="1 2">
    <name type="scientific">Quercus suber</name>
    <name type="common">Cork oak</name>
    <dbReference type="NCBI Taxonomy" id="58331"/>
    <lineage>
        <taxon>Eukaryota</taxon>
        <taxon>Viridiplantae</taxon>
        <taxon>Streptophyta</taxon>
        <taxon>Embryophyta</taxon>
        <taxon>Tracheophyta</taxon>
        <taxon>Spermatophyta</taxon>
        <taxon>Magnoliopsida</taxon>
        <taxon>eudicotyledons</taxon>
        <taxon>Gunneridae</taxon>
        <taxon>Pentapetalae</taxon>
        <taxon>rosids</taxon>
        <taxon>fabids</taxon>
        <taxon>Fagales</taxon>
        <taxon>Fagaceae</taxon>
        <taxon>Quercus</taxon>
    </lineage>
</organism>
<dbReference type="AlphaFoldDB" id="A0AAW0IJQ5"/>
<dbReference type="PANTHER" id="PTHR33710:SF77">
    <property type="entry name" value="DNASE I-LIKE SUPERFAMILY PROTEIN"/>
    <property type="match status" value="1"/>
</dbReference>
<comment type="caution">
    <text evidence="1">The sequence shown here is derived from an EMBL/GenBank/DDBJ whole genome shotgun (WGS) entry which is preliminary data.</text>
</comment>
<evidence type="ECO:0000313" key="1">
    <source>
        <dbReference type="EMBL" id="KAK7814770.1"/>
    </source>
</evidence>
<dbReference type="Proteomes" id="UP000237347">
    <property type="component" value="Unassembled WGS sequence"/>
</dbReference>
<dbReference type="EMBL" id="PKMF04001062">
    <property type="protein sequence ID" value="KAK7814770.1"/>
    <property type="molecule type" value="Genomic_DNA"/>
</dbReference>
<dbReference type="Gene3D" id="3.60.10.10">
    <property type="entry name" value="Endonuclease/exonuclease/phosphatase"/>
    <property type="match status" value="1"/>
</dbReference>
<name>A0AAW0IJQ5_QUESU</name>
<evidence type="ECO:0000313" key="2">
    <source>
        <dbReference type="Proteomes" id="UP000237347"/>
    </source>
</evidence>
<protein>
    <submittedName>
        <fullName evidence="1">Uncharacterized protein</fullName>
    </submittedName>
</protein>
<accession>A0AAW0IJQ5</accession>
<dbReference type="SUPFAM" id="SSF56219">
    <property type="entry name" value="DNase I-like"/>
    <property type="match status" value="1"/>
</dbReference>
<dbReference type="PANTHER" id="PTHR33710">
    <property type="entry name" value="BNAC02G09200D PROTEIN"/>
    <property type="match status" value="1"/>
</dbReference>
<dbReference type="InterPro" id="IPR036691">
    <property type="entry name" value="Endo/exonu/phosph_ase_sf"/>
</dbReference>
<reference evidence="1 2" key="1">
    <citation type="journal article" date="2018" name="Sci. Data">
        <title>The draft genome sequence of cork oak.</title>
        <authorList>
            <person name="Ramos A.M."/>
            <person name="Usie A."/>
            <person name="Barbosa P."/>
            <person name="Barros P.M."/>
            <person name="Capote T."/>
            <person name="Chaves I."/>
            <person name="Simoes F."/>
            <person name="Abreu I."/>
            <person name="Carrasquinho I."/>
            <person name="Faro C."/>
            <person name="Guimaraes J.B."/>
            <person name="Mendonca D."/>
            <person name="Nobrega F."/>
            <person name="Rodrigues L."/>
            <person name="Saibo N.J.M."/>
            <person name="Varela M.C."/>
            <person name="Egas C."/>
            <person name="Matos J."/>
            <person name="Miguel C.M."/>
            <person name="Oliveira M.M."/>
            <person name="Ricardo C.P."/>
            <person name="Goncalves S."/>
        </authorList>
    </citation>
    <scope>NUCLEOTIDE SEQUENCE [LARGE SCALE GENOMIC DNA]</scope>
    <source>
        <strain evidence="2">cv. HL8</strain>
    </source>
</reference>
<gene>
    <name evidence="1" type="ORF">CFP56_002606</name>
</gene>
<keyword evidence="2" id="KW-1185">Reference proteome</keyword>